<dbReference type="EMBL" id="SWBP01000001">
    <property type="protein sequence ID" value="TKC00198.1"/>
    <property type="molecule type" value="Genomic_DNA"/>
</dbReference>
<dbReference type="AlphaFoldDB" id="A0A4U1C983"/>
<dbReference type="InterPro" id="IPR008979">
    <property type="entry name" value="Galactose-bd-like_sf"/>
</dbReference>
<dbReference type="OrthoDB" id="9761519at2"/>
<dbReference type="SUPFAM" id="SSF49785">
    <property type="entry name" value="Galactose-binding domain-like"/>
    <property type="match status" value="1"/>
</dbReference>
<reference evidence="2 3" key="1">
    <citation type="submission" date="2019-04" db="EMBL/GenBank/DDBJ databases">
        <title>Pedobacter sp. AR-3-17 sp. nov., isolated from Arctic soil.</title>
        <authorList>
            <person name="Dahal R.H."/>
            <person name="Kim D.-U."/>
        </authorList>
    </citation>
    <scope>NUCLEOTIDE SEQUENCE [LARGE SCALE GENOMIC DNA]</scope>
    <source>
        <strain evidence="2 3">AR-3-17</strain>
    </source>
</reference>
<keyword evidence="3" id="KW-1185">Reference proteome</keyword>
<evidence type="ECO:0000256" key="1">
    <source>
        <dbReference type="SAM" id="SignalP"/>
    </source>
</evidence>
<organism evidence="2 3">
    <name type="scientific">Pedobacter cryophilus</name>
    <dbReference type="NCBI Taxonomy" id="2571271"/>
    <lineage>
        <taxon>Bacteria</taxon>
        <taxon>Pseudomonadati</taxon>
        <taxon>Bacteroidota</taxon>
        <taxon>Sphingobacteriia</taxon>
        <taxon>Sphingobacteriales</taxon>
        <taxon>Sphingobacteriaceae</taxon>
        <taxon>Pedobacter</taxon>
    </lineage>
</organism>
<dbReference type="Proteomes" id="UP000308181">
    <property type="component" value="Unassembled WGS sequence"/>
</dbReference>
<dbReference type="GO" id="GO:0016787">
    <property type="term" value="F:hydrolase activity"/>
    <property type="evidence" value="ECO:0007669"/>
    <property type="project" value="UniProtKB-KW"/>
</dbReference>
<evidence type="ECO:0000313" key="3">
    <source>
        <dbReference type="Proteomes" id="UP000308181"/>
    </source>
</evidence>
<feature type="signal peptide" evidence="1">
    <location>
        <begin position="1"/>
        <end position="27"/>
    </location>
</feature>
<protein>
    <submittedName>
        <fullName evidence="2">Glycoside hydrolase family 2</fullName>
    </submittedName>
</protein>
<feature type="chain" id="PRO_5020579927" evidence="1">
    <location>
        <begin position="28"/>
        <end position="955"/>
    </location>
</feature>
<keyword evidence="2" id="KW-0378">Hydrolase</keyword>
<dbReference type="Gene3D" id="2.60.120.260">
    <property type="entry name" value="Galactose-binding domain-like"/>
    <property type="match status" value="1"/>
</dbReference>
<comment type="caution">
    <text evidence="2">The sequence shown here is derived from an EMBL/GenBank/DDBJ whole genome shotgun (WGS) entry which is preliminary data.</text>
</comment>
<accession>A0A4U1C983</accession>
<dbReference type="PANTHER" id="PTHR36848">
    <property type="entry name" value="DNA-BINDING PROTEIN (PUTATIVE SECRETED PROTEIN)-RELATED"/>
    <property type="match status" value="1"/>
</dbReference>
<sequence>MKRRNFLLQGSILSAAGVLMLSTNSFSKEILDTLGDNSTDNLYKLFKDPSANYRPFVRWWWNGNKIEKTELARELRLLKDAGIGGVEINPISFPSNTDDMGIASLEWLSDEWIEQLRFTLAEAKSLGMTCDLLAGTGFPFGAEFLEGEERAQVVVIGVKKFEGPMNTEISLFDLFKEADPATLSPYSGRTMEILEVKLVPDPLNNIEEAINLTGQVKNDVIKLTIPKGKYAVYALVKIDGFMKVIQGAPGGRGPVLNHFNGAAVKKYLNRITNSIQEKIGPLAPSIRSFFVDSLEMEGANWTSDMMAEFKKRRGYDLYPYLPFILFKTGRMGNTVDLNYHVKMNPQMQESLVRIRYDFEFTKAELFEERFTQNYVQWCKENKIKSRAQAYGRGHFLLEGSFDIDIPEGETWLKYGVGEDISEADFTKYPWHLGRGNTMINKYVSSAAHLKDKKLISSEELTNTDMVFNESLEIFKIAGDQSTISGITHPIFHGFNYSPKNAAFPGWITYGGYFNEQNNMWPYFNHYTDYRARQSALLQQASMFADIALLAPIGDMWGDFGAQMEPFPSRVTPAYQNLVWESIHQNGNACDYISEPVIMESEMKNGFLSYGSRKYHTLFLIEVRSINPASAKKLYDFVQNGGRIFCLEAYPEKSLGWNNHQSKDEEVREWVSKMKQFPDRFIFLNKPESNFKEWYKSVQVKYNITPYISIKSPETFITQVRYQTKDVEIFMFNNASNKHNYNLDATFAIKIIGRKQAWLWDAVTGKRTKLELKNNNLKIDLGPADSKIIVFNNDRRGEAWKSIPEPNSTSKIIKPNWKVEFKHSDGSVKNVEMDVLADLKDHPVYVDFSGTVIYRSSLQIDNIKAIKYLDLGKVYGITELIINGKNIGTKWYGRRAYEVEGFLQKGANALEIKVVTVMGNYMKTLKDNQTAQYWTNNVRKAQPIQSMGLVGPVTIL</sequence>
<dbReference type="Pfam" id="PF17132">
    <property type="entry name" value="Glyco_hydro_106"/>
    <property type="match status" value="2"/>
</dbReference>
<gene>
    <name evidence="2" type="ORF">FA046_00520</name>
</gene>
<dbReference type="PANTHER" id="PTHR36848:SF2">
    <property type="entry name" value="SECRETED PROTEIN"/>
    <property type="match status" value="1"/>
</dbReference>
<name>A0A4U1C983_9SPHI</name>
<dbReference type="InterPro" id="IPR053161">
    <property type="entry name" value="Ulvan_degrading_GH"/>
</dbReference>
<keyword evidence="1" id="KW-0732">Signal</keyword>
<dbReference type="NCBIfam" id="NF045579">
    <property type="entry name" value="rhamnoside_JR"/>
    <property type="match status" value="1"/>
</dbReference>
<proteinExistence type="predicted"/>
<evidence type="ECO:0000313" key="2">
    <source>
        <dbReference type="EMBL" id="TKC00198.1"/>
    </source>
</evidence>